<protein>
    <submittedName>
        <fullName evidence="1">Uncharacterized protein</fullName>
    </submittedName>
</protein>
<name>A0AAE1AXT1_9GAST</name>
<reference evidence="1" key="1">
    <citation type="journal article" date="2023" name="G3 (Bethesda)">
        <title>A reference genome for the long-term kleptoplast-retaining sea slug Elysia crispata morphotype clarki.</title>
        <authorList>
            <person name="Eastman K.E."/>
            <person name="Pendleton A.L."/>
            <person name="Shaikh M.A."/>
            <person name="Suttiyut T."/>
            <person name="Ogas R."/>
            <person name="Tomko P."/>
            <person name="Gavelis G."/>
            <person name="Widhalm J.R."/>
            <person name="Wisecaver J.H."/>
        </authorList>
    </citation>
    <scope>NUCLEOTIDE SEQUENCE</scope>
    <source>
        <strain evidence="1">ECLA1</strain>
    </source>
</reference>
<comment type="caution">
    <text evidence="1">The sequence shown here is derived from an EMBL/GenBank/DDBJ whole genome shotgun (WGS) entry which is preliminary data.</text>
</comment>
<dbReference type="AlphaFoldDB" id="A0AAE1AXT1"/>
<keyword evidence="2" id="KW-1185">Reference proteome</keyword>
<gene>
    <name evidence="1" type="ORF">RRG08_056282</name>
</gene>
<evidence type="ECO:0000313" key="2">
    <source>
        <dbReference type="Proteomes" id="UP001283361"/>
    </source>
</evidence>
<accession>A0AAE1AXT1</accession>
<dbReference type="EMBL" id="JAWDGP010001077">
    <property type="protein sequence ID" value="KAK3795221.1"/>
    <property type="molecule type" value="Genomic_DNA"/>
</dbReference>
<organism evidence="1 2">
    <name type="scientific">Elysia crispata</name>
    <name type="common">lettuce slug</name>
    <dbReference type="NCBI Taxonomy" id="231223"/>
    <lineage>
        <taxon>Eukaryota</taxon>
        <taxon>Metazoa</taxon>
        <taxon>Spiralia</taxon>
        <taxon>Lophotrochozoa</taxon>
        <taxon>Mollusca</taxon>
        <taxon>Gastropoda</taxon>
        <taxon>Heterobranchia</taxon>
        <taxon>Euthyneura</taxon>
        <taxon>Panpulmonata</taxon>
        <taxon>Sacoglossa</taxon>
        <taxon>Placobranchoidea</taxon>
        <taxon>Plakobranchidae</taxon>
        <taxon>Elysia</taxon>
    </lineage>
</organism>
<sequence>MGFDMETRAINQGTVKVCTGRIASAPPDEVGSTYVPQFSPLTESCSVGLWCRAVGNILRTASVVNPNICHISRRIKPELVVSDNTSAVSLHSDKRMLMVLASLWPLVQVLFLGRGGHLQKVFTIWNVSNHTLAIKSPWLTLLGWGIAQSFFFIPTRRELPVWAAPDKGPIRDLQDRKQARPDLTTSRRWIHTCLDKEQSPVTRDTDSKSWKKVGQKCPDLDLDGTRSVSLSLDRN</sequence>
<evidence type="ECO:0000313" key="1">
    <source>
        <dbReference type="EMBL" id="KAK3795221.1"/>
    </source>
</evidence>
<dbReference type="Proteomes" id="UP001283361">
    <property type="component" value="Unassembled WGS sequence"/>
</dbReference>
<proteinExistence type="predicted"/>